<comment type="caution">
    <text evidence="1">The sequence shown here is derived from an EMBL/GenBank/DDBJ whole genome shotgun (WGS) entry which is preliminary data.</text>
</comment>
<accession>A0ACC2BCX8</accession>
<organism evidence="1 2">
    <name type="scientific">Diphasiastrum complanatum</name>
    <name type="common">Issler's clubmoss</name>
    <name type="synonym">Lycopodium complanatum</name>
    <dbReference type="NCBI Taxonomy" id="34168"/>
    <lineage>
        <taxon>Eukaryota</taxon>
        <taxon>Viridiplantae</taxon>
        <taxon>Streptophyta</taxon>
        <taxon>Embryophyta</taxon>
        <taxon>Tracheophyta</taxon>
        <taxon>Lycopodiopsida</taxon>
        <taxon>Lycopodiales</taxon>
        <taxon>Lycopodiaceae</taxon>
        <taxon>Lycopodioideae</taxon>
        <taxon>Diphasiastrum</taxon>
    </lineage>
</organism>
<protein>
    <submittedName>
        <fullName evidence="1">Uncharacterized protein</fullName>
    </submittedName>
</protein>
<name>A0ACC2BCX8_DIPCM</name>
<evidence type="ECO:0000313" key="1">
    <source>
        <dbReference type="EMBL" id="KAJ7527653.1"/>
    </source>
</evidence>
<keyword evidence="2" id="KW-1185">Reference proteome</keyword>
<sequence>MAVESDSAGDGDGCLGSFPLATVYGEFSQDVDMDAQEVSSSLSPSQSICFMPLTGLHDVATFLVHPPSSPSFGGGDGLLLSPLCEMSCPLSPSPLSSPLCPFPSSSLLSSSLSRSSFAPSVLPSCLLPVAPALQAPPPILLSSCYPLSPANFPPLGLLAPRFSLPHGSPISYAAMVAPPQLATPPSPQLSPSTAQSVPDPPPLQQVADNSSLGKDFQPRQPLQRLASTRPVIHFAPPPLTQIAKRKSKLKNKIGRPPVALGRKRGRPSLRQVPPSHYYISEAFNLLLLQSQGHPLCTMRCDLFCSWLGCSIGRFAFRVAPSPAQDGLKVRSFHLDPTLFSAHLDALSNRSVVAYIMGKPPFADSVKRFGVTHWERLNAKVLSSQALGKGVFLFNFFSAQEVNSVLANGPYLYAGNPVYVTKYTGAFTIHDSSQMEVSVWIETLLFSSQALANFGCGSP</sequence>
<proteinExistence type="predicted"/>
<gene>
    <name evidence="1" type="ORF">O6H91_16G064900</name>
</gene>
<dbReference type="Proteomes" id="UP001162992">
    <property type="component" value="Chromosome 16"/>
</dbReference>
<dbReference type="EMBL" id="CM055107">
    <property type="protein sequence ID" value="KAJ7527653.1"/>
    <property type="molecule type" value="Genomic_DNA"/>
</dbReference>
<evidence type="ECO:0000313" key="2">
    <source>
        <dbReference type="Proteomes" id="UP001162992"/>
    </source>
</evidence>
<reference evidence="2" key="1">
    <citation type="journal article" date="2024" name="Proc. Natl. Acad. Sci. U.S.A.">
        <title>Extraordinary preservation of gene collinearity over three hundred million years revealed in homosporous lycophytes.</title>
        <authorList>
            <person name="Li C."/>
            <person name="Wickell D."/>
            <person name="Kuo L.Y."/>
            <person name="Chen X."/>
            <person name="Nie B."/>
            <person name="Liao X."/>
            <person name="Peng D."/>
            <person name="Ji J."/>
            <person name="Jenkins J."/>
            <person name="Williams M."/>
            <person name="Shu S."/>
            <person name="Plott C."/>
            <person name="Barry K."/>
            <person name="Rajasekar S."/>
            <person name="Grimwood J."/>
            <person name="Han X."/>
            <person name="Sun S."/>
            <person name="Hou Z."/>
            <person name="He W."/>
            <person name="Dai G."/>
            <person name="Sun C."/>
            <person name="Schmutz J."/>
            <person name="Leebens-Mack J.H."/>
            <person name="Li F.W."/>
            <person name="Wang L."/>
        </authorList>
    </citation>
    <scope>NUCLEOTIDE SEQUENCE [LARGE SCALE GENOMIC DNA]</scope>
    <source>
        <strain evidence="2">cv. PW_Plant_1</strain>
    </source>
</reference>